<dbReference type="AlphaFoldDB" id="A0A6G1FS33"/>
<dbReference type="OrthoDB" id="5426797at2759"/>
<name>A0A6G1FS33_9PEZI</name>
<dbReference type="PANTHER" id="PTHR37535:SF4">
    <property type="entry name" value="FLUG DOMAIN-CONTAINING PROTEIN"/>
    <property type="match status" value="1"/>
</dbReference>
<evidence type="ECO:0000313" key="1">
    <source>
        <dbReference type="EMBL" id="KAF1808665.1"/>
    </source>
</evidence>
<reference evidence="1 3" key="1">
    <citation type="submission" date="2020-01" db="EMBL/GenBank/DDBJ databases">
        <authorList>
            <consortium name="DOE Joint Genome Institute"/>
            <person name="Haridas S."/>
            <person name="Albert R."/>
            <person name="Binder M."/>
            <person name="Bloem J."/>
            <person name="Labutti K."/>
            <person name="Salamov A."/>
            <person name="Andreopoulos B."/>
            <person name="Baker S.E."/>
            <person name="Barry K."/>
            <person name="Bills G."/>
            <person name="Bluhm B.H."/>
            <person name="Cannon C."/>
            <person name="Castanera R."/>
            <person name="Culley D.E."/>
            <person name="Daum C."/>
            <person name="Ezra D."/>
            <person name="Gonzalez J.B."/>
            <person name="Henrissat B."/>
            <person name="Kuo A."/>
            <person name="Liang C."/>
            <person name="Lipzen A."/>
            <person name="Lutzoni F."/>
            <person name="Magnuson J."/>
            <person name="Mondo S."/>
            <person name="Nolan M."/>
            <person name="Ohm R."/>
            <person name="Pangilinan J."/>
            <person name="Park H.-J."/>
            <person name="Ramirez L."/>
            <person name="Alfaro M."/>
            <person name="Sun H."/>
            <person name="Tritt A."/>
            <person name="Yoshinaga Y."/>
            <person name="Zwiers L.-H."/>
            <person name="Turgeon B.G."/>
            <person name="Goodwin S.B."/>
            <person name="Spatafora J.W."/>
            <person name="Crous P.W."/>
            <person name="Grigoriev I.V."/>
        </authorList>
    </citation>
    <scope>NUCLEOTIDE SEQUENCE</scope>
    <source>
        <strain evidence="1 3">CBS 781.70</strain>
    </source>
</reference>
<reference evidence="3" key="3">
    <citation type="submission" date="2025-04" db="UniProtKB">
        <authorList>
            <consortium name="RefSeq"/>
        </authorList>
    </citation>
    <scope>IDENTIFICATION</scope>
    <source>
        <strain evidence="3">CBS 781.70</strain>
    </source>
</reference>
<evidence type="ECO:0000313" key="3">
    <source>
        <dbReference type="RefSeq" id="XP_033530296.1"/>
    </source>
</evidence>
<feature type="non-terminal residue" evidence="1">
    <location>
        <position position="117"/>
    </location>
</feature>
<proteinExistence type="predicted"/>
<dbReference type="Proteomes" id="UP000504638">
    <property type="component" value="Unplaced"/>
</dbReference>
<dbReference type="Pfam" id="PF11917">
    <property type="entry name" value="DUF3435"/>
    <property type="match status" value="1"/>
</dbReference>
<dbReference type="PANTHER" id="PTHR37535">
    <property type="entry name" value="FLUG DOMAIN PROTEIN"/>
    <property type="match status" value="1"/>
</dbReference>
<dbReference type="GeneID" id="54420861"/>
<organism evidence="1">
    <name type="scientific">Eremomyces bilateralis CBS 781.70</name>
    <dbReference type="NCBI Taxonomy" id="1392243"/>
    <lineage>
        <taxon>Eukaryota</taxon>
        <taxon>Fungi</taxon>
        <taxon>Dikarya</taxon>
        <taxon>Ascomycota</taxon>
        <taxon>Pezizomycotina</taxon>
        <taxon>Dothideomycetes</taxon>
        <taxon>Dothideomycetes incertae sedis</taxon>
        <taxon>Eremomycetales</taxon>
        <taxon>Eremomycetaceae</taxon>
        <taxon>Eremomyces</taxon>
    </lineage>
</organism>
<sequence>MKDFIGTVIKSEYSLSEGIKKKPVMNVDDIYLLLFSYCAISNEYYAHERERVQHSLIILFMISTSTRPSTLVEGGGYYNTSECLKYKDIEIFKVNDPELPSQQVFSYKSPASASQGP</sequence>
<gene>
    <name evidence="1 3" type="ORF">P152DRAFT_462224</name>
</gene>
<keyword evidence="2" id="KW-1185">Reference proteome</keyword>
<dbReference type="InterPro" id="IPR021842">
    <property type="entry name" value="DUF3435"/>
</dbReference>
<dbReference type="EMBL" id="ML975180">
    <property type="protein sequence ID" value="KAF1808665.1"/>
    <property type="molecule type" value="Genomic_DNA"/>
</dbReference>
<reference evidence="3" key="2">
    <citation type="submission" date="2020-04" db="EMBL/GenBank/DDBJ databases">
        <authorList>
            <consortium name="NCBI Genome Project"/>
        </authorList>
    </citation>
    <scope>NUCLEOTIDE SEQUENCE</scope>
    <source>
        <strain evidence="3">CBS 781.70</strain>
    </source>
</reference>
<evidence type="ECO:0000313" key="2">
    <source>
        <dbReference type="Proteomes" id="UP000504638"/>
    </source>
</evidence>
<protein>
    <submittedName>
        <fullName evidence="1 3">Uncharacterized protein</fullName>
    </submittedName>
</protein>
<accession>A0A6G1FS33</accession>
<dbReference type="RefSeq" id="XP_033530296.1">
    <property type="nucleotide sequence ID" value="XM_033680291.1"/>
</dbReference>